<sequence>MVAVEKGAFSTGKVVPSGLQRRILKDLYYNNRIRSPSAEQIQRISVRLRHYEPQSSRKAKERFTSDNMPMQKVPPTNVASPWNLIKILFISSILTFLLKRMSKVALWCVQYSPNDRPLIITVVKMLEGKIQISPPPFPFQNLVVVKPNLTKKGSSTADSEAIEPWETTSNSKYGSKIKHNTFEIEELT</sequence>
<gene>
    <name evidence="2" type="ORF">VNO80_03298</name>
</gene>
<accession>A0AAN9NR76</accession>
<evidence type="ECO:0000256" key="1">
    <source>
        <dbReference type="SAM" id="MobiDB-lite"/>
    </source>
</evidence>
<dbReference type="EMBL" id="JAYMYR010000002">
    <property type="protein sequence ID" value="KAK7377865.1"/>
    <property type="molecule type" value="Genomic_DNA"/>
</dbReference>
<name>A0AAN9NR76_PHACN</name>
<evidence type="ECO:0000313" key="2">
    <source>
        <dbReference type="EMBL" id="KAK7377865.1"/>
    </source>
</evidence>
<reference evidence="2 3" key="1">
    <citation type="submission" date="2024-01" db="EMBL/GenBank/DDBJ databases">
        <title>The genomes of 5 underutilized Papilionoideae crops provide insights into root nodulation and disease resistanc.</title>
        <authorList>
            <person name="Jiang F."/>
        </authorList>
    </citation>
    <scope>NUCLEOTIDE SEQUENCE [LARGE SCALE GENOMIC DNA]</scope>
    <source>
        <strain evidence="2">JINMINGXINNONG_FW02</strain>
        <tissue evidence="2">Leaves</tissue>
    </source>
</reference>
<organism evidence="2 3">
    <name type="scientific">Phaseolus coccineus</name>
    <name type="common">Scarlet runner bean</name>
    <name type="synonym">Phaseolus multiflorus</name>
    <dbReference type="NCBI Taxonomy" id="3886"/>
    <lineage>
        <taxon>Eukaryota</taxon>
        <taxon>Viridiplantae</taxon>
        <taxon>Streptophyta</taxon>
        <taxon>Embryophyta</taxon>
        <taxon>Tracheophyta</taxon>
        <taxon>Spermatophyta</taxon>
        <taxon>Magnoliopsida</taxon>
        <taxon>eudicotyledons</taxon>
        <taxon>Gunneridae</taxon>
        <taxon>Pentapetalae</taxon>
        <taxon>rosids</taxon>
        <taxon>fabids</taxon>
        <taxon>Fabales</taxon>
        <taxon>Fabaceae</taxon>
        <taxon>Papilionoideae</taxon>
        <taxon>50 kb inversion clade</taxon>
        <taxon>NPAAA clade</taxon>
        <taxon>indigoferoid/millettioid clade</taxon>
        <taxon>Phaseoleae</taxon>
        <taxon>Phaseolus</taxon>
    </lineage>
</organism>
<feature type="region of interest" description="Disordered" evidence="1">
    <location>
        <begin position="52"/>
        <end position="72"/>
    </location>
</feature>
<keyword evidence="3" id="KW-1185">Reference proteome</keyword>
<dbReference type="Proteomes" id="UP001374584">
    <property type="component" value="Unassembled WGS sequence"/>
</dbReference>
<comment type="caution">
    <text evidence="2">The sequence shown here is derived from an EMBL/GenBank/DDBJ whole genome shotgun (WGS) entry which is preliminary data.</text>
</comment>
<evidence type="ECO:0000313" key="3">
    <source>
        <dbReference type="Proteomes" id="UP001374584"/>
    </source>
</evidence>
<protein>
    <submittedName>
        <fullName evidence="2">Uncharacterized protein</fullName>
    </submittedName>
</protein>
<proteinExistence type="predicted"/>
<dbReference type="AlphaFoldDB" id="A0AAN9NR76"/>